<comment type="caution">
    <text evidence="8">The sequence shown here is derived from an EMBL/GenBank/DDBJ whole genome shotgun (WGS) entry which is preliminary data.</text>
</comment>
<dbReference type="PROSITE" id="PS51257">
    <property type="entry name" value="PROKAR_LIPOPROTEIN"/>
    <property type="match status" value="1"/>
</dbReference>
<dbReference type="PANTHER" id="PTHR30480:SF13">
    <property type="entry name" value="BETA-HEXOSAMINIDASE"/>
    <property type="match status" value="1"/>
</dbReference>
<dbReference type="GO" id="GO:0004563">
    <property type="term" value="F:beta-N-acetylhexosaminidase activity"/>
    <property type="evidence" value="ECO:0007669"/>
    <property type="project" value="UniProtKB-EC"/>
</dbReference>
<evidence type="ECO:0000256" key="3">
    <source>
        <dbReference type="ARBA" id="ARBA00012663"/>
    </source>
</evidence>
<feature type="domain" description="Glycoside hydrolase family 3 N-terminal" evidence="7">
    <location>
        <begin position="61"/>
        <end position="381"/>
    </location>
</feature>
<comment type="catalytic activity">
    <reaction evidence="1">
        <text>Hydrolysis of terminal non-reducing N-acetyl-D-hexosamine residues in N-acetyl-beta-D-hexosaminides.</text>
        <dbReference type="EC" id="3.2.1.52"/>
    </reaction>
</comment>
<evidence type="ECO:0000256" key="5">
    <source>
        <dbReference type="ARBA" id="ARBA00023295"/>
    </source>
</evidence>
<reference evidence="8" key="1">
    <citation type="submission" date="2023-03" db="EMBL/GenBank/DDBJ databases">
        <title>MT1 and MT2 Draft Genomes of Novel Species.</title>
        <authorList>
            <person name="Venkateswaran K."/>
        </authorList>
    </citation>
    <scope>NUCLEOTIDE SEQUENCE</scope>
    <source>
        <strain evidence="8">F6_3S_P_2</strain>
    </source>
</reference>
<dbReference type="EMBL" id="JAROCC010000003">
    <property type="protein sequence ID" value="MDN4606946.1"/>
    <property type="molecule type" value="Genomic_DNA"/>
</dbReference>
<gene>
    <name evidence="8" type="primary">nagZ</name>
    <name evidence="8" type="ORF">P5G49_05560</name>
</gene>
<dbReference type="SUPFAM" id="SSF51445">
    <property type="entry name" value="(Trans)glycosidases"/>
    <property type="match status" value="1"/>
</dbReference>
<keyword evidence="9" id="KW-1185">Reference proteome</keyword>
<evidence type="ECO:0000256" key="6">
    <source>
        <dbReference type="SAM" id="SignalP"/>
    </source>
</evidence>
<evidence type="ECO:0000313" key="9">
    <source>
        <dbReference type="Proteomes" id="UP001175097"/>
    </source>
</evidence>
<dbReference type="Gene3D" id="3.20.20.300">
    <property type="entry name" value="Glycoside hydrolase, family 3, N-terminal domain"/>
    <property type="match status" value="1"/>
</dbReference>
<evidence type="ECO:0000313" key="8">
    <source>
        <dbReference type="EMBL" id="MDN4606946.1"/>
    </source>
</evidence>
<keyword evidence="4 8" id="KW-0378">Hydrolase</keyword>
<dbReference type="InterPro" id="IPR036962">
    <property type="entry name" value="Glyco_hydro_3_N_sf"/>
</dbReference>
<organism evidence="8 9">
    <name type="scientific">Sporosarcina highlanderae</name>
    <dbReference type="NCBI Taxonomy" id="3035916"/>
    <lineage>
        <taxon>Bacteria</taxon>
        <taxon>Bacillati</taxon>
        <taxon>Bacillota</taxon>
        <taxon>Bacilli</taxon>
        <taxon>Bacillales</taxon>
        <taxon>Caryophanaceae</taxon>
        <taxon>Sporosarcina</taxon>
    </lineage>
</organism>
<dbReference type="EC" id="3.2.1.52" evidence="3"/>
<accession>A0ABT8JQV9</accession>
<dbReference type="InterPro" id="IPR019800">
    <property type="entry name" value="Glyco_hydro_3_AS"/>
</dbReference>
<dbReference type="InterPro" id="IPR050226">
    <property type="entry name" value="NagZ_Beta-hexosaminidase"/>
</dbReference>
<dbReference type="Proteomes" id="UP001175097">
    <property type="component" value="Unassembled WGS sequence"/>
</dbReference>
<evidence type="ECO:0000256" key="1">
    <source>
        <dbReference type="ARBA" id="ARBA00001231"/>
    </source>
</evidence>
<dbReference type="PROSITE" id="PS00775">
    <property type="entry name" value="GLYCOSYL_HYDROL_F3"/>
    <property type="match status" value="1"/>
</dbReference>
<dbReference type="NCBIfam" id="NF003740">
    <property type="entry name" value="PRK05337.1"/>
    <property type="match status" value="1"/>
</dbReference>
<evidence type="ECO:0000256" key="2">
    <source>
        <dbReference type="ARBA" id="ARBA00005336"/>
    </source>
</evidence>
<dbReference type="InterPro" id="IPR001764">
    <property type="entry name" value="Glyco_hydro_3_N"/>
</dbReference>
<name>A0ABT8JQV9_9BACL</name>
<dbReference type="PANTHER" id="PTHR30480">
    <property type="entry name" value="BETA-HEXOSAMINIDASE-RELATED"/>
    <property type="match status" value="1"/>
</dbReference>
<dbReference type="Pfam" id="PF00933">
    <property type="entry name" value="Glyco_hydro_3"/>
    <property type="match status" value="1"/>
</dbReference>
<evidence type="ECO:0000256" key="4">
    <source>
        <dbReference type="ARBA" id="ARBA00022801"/>
    </source>
</evidence>
<keyword evidence="5 8" id="KW-0326">Glycosidase</keyword>
<dbReference type="RefSeq" id="WP_301242490.1">
    <property type="nucleotide sequence ID" value="NZ_JAROCC010000003.1"/>
</dbReference>
<comment type="similarity">
    <text evidence="2">Belongs to the glycosyl hydrolase 3 family.</text>
</comment>
<feature type="chain" id="PRO_5045919074" description="beta-N-acetylhexosaminidase" evidence="6">
    <location>
        <begin position="23"/>
        <end position="409"/>
    </location>
</feature>
<dbReference type="InterPro" id="IPR017853">
    <property type="entry name" value="GH"/>
</dbReference>
<proteinExistence type="inferred from homology"/>
<feature type="signal peptide" evidence="6">
    <location>
        <begin position="1"/>
        <end position="22"/>
    </location>
</feature>
<keyword evidence="6" id="KW-0732">Signal</keyword>
<sequence>MMRHVVYIIVFSLFLFSSGCSQQNAKNDYQHNLVFRERHSIVEPSKVEFSQTDLLMDKMSVDEKIGQLIVVGMEGKSYNNDIDSLIRRKHVGGIILLGKNISTADGIVEILNDSKKANAGNKVPLLLSVDEEGGRVSRLPKGMKKLPSAASIGQKNKEFAYETGTYLADVLHSLGYNMNFAPVLDVNSNPKNPVIGDRSFSSNPSEVASLGMSVMKGMTDNGIISVVKHFPGHGDTHVDSHKSLPVIHKSLKELRETELVPFQRAIDEYADMIMVAHILFPELDKEYPSSLSKKIITDLLRKEMHYDGIVITDDLTMGAIVNEYSVPEAALQAFLAGSDLLLVAGDYQNQIDTFDALRTAVESGVISMRRLDESVKRILELKERYQLEDKVNEEIDVKKLNQKYDELMS</sequence>
<protein>
    <recommendedName>
        <fullName evidence="3">beta-N-acetylhexosaminidase</fullName>
        <ecNumber evidence="3">3.2.1.52</ecNumber>
    </recommendedName>
</protein>
<evidence type="ECO:0000259" key="7">
    <source>
        <dbReference type="Pfam" id="PF00933"/>
    </source>
</evidence>